<comment type="subcellular location">
    <subcellularLocation>
        <location evidence="1">Cell membrane</location>
    </subcellularLocation>
</comment>
<evidence type="ECO:0000256" key="7">
    <source>
        <dbReference type="ARBA" id="ARBA00022801"/>
    </source>
</evidence>
<dbReference type="GO" id="GO:0008955">
    <property type="term" value="F:peptidoglycan glycosyltransferase activity"/>
    <property type="evidence" value="ECO:0007669"/>
    <property type="project" value="UniProtKB-EC"/>
</dbReference>
<dbReference type="InterPro" id="IPR001264">
    <property type="entry name" value="Glyco_trans_51"/>
</dbReference>
<dbReference type="GO" id="GO:0009252">
    <property type="term" value="P:peptidoglycan biosynthetic process"/>
    <property type="evidence" value="ECO:0007669"/>
    <property type="project" value="UniProtKB-KW"/>
</dbReference>
<evidence type="ECO:0000313" key="20">
    <source>
        <dbReference type="Proteomes" id="UP000243376"/>
    </source>
</evidence>
<dbReference type="GO" id="GO:0008360">
    <property type="term" value="P:regulation of cell shape"/>
    <property type="evidence" value="ECO:0007669"/>
    <property type="project" value="UniProtKB-KW"/>
</dbReference>
<dbReference type="InterPro" id="IPR001460">
    <property type="entry name" value="PCN-bd_Tpept"/>
</dbReference>
<keyword evidence="6 19" id="KW-0808">Transferase</keyword>
<comment type="catalytic activity">
    <reaction evidence="14">
        <text>[GlcNAc-(1-&gt;4)-Mur2Ac(oyl-L-Ala-gamma-D-Glu-L-Lys-D-Ala-D-Ala)](n)-di-trans,octa-cis-undecaprenyl diphosphate + beta-D-GlcNAc-(1-&gt;4)-Mur2Ac(oyl-L-Ala-gamma-D-Glu-L-Lys-D-Ala-D-Ala)-di-trans,octa-cis-undecaprenyl diphosphate = [GlcNAc-(1-&gt;4)-Mur2Ac(oyl-L-Ala-gamma-D-Glu-L-Lys-D-Ala-D-Ala)](n+1)-di-trans,octa-cis-undecaprenyl diphosphate + di-trans,octa-cis-undecaprenyl diphosphate + H(+)</text>
        <dbReference type="Rhea" id="RHEA:23708"/>
        <dbReference type="Rhea" id="RHEA-COMP:9602"/>
        <dbReference type="Rhea" id="RHEA-COMP:9603"/>
        <dbReference type="ChEBI" id="CHEBI:15378"/>
        <dbReference type="ChEBI" id="CHEBI:58405"/>
        <dbReference type="ChEBI" id="CHEBI:60033"/>
        <dbReference type="ChEBI" id="CHEBI:78435"/>
        <dbReference type="EC" id="2.4.99.28"/>
    </reaction>
</comment>
<evidence type="ECO:0000256" key="11">
    <source>
        <dbReference type="ARBA" id="ARBA00023268"/>
    </source>
</evidence>
<dbReference type="EMBL" id="PNIQ01001112">
    <property type="protein sequence ID" value="PMP73119.1"/>
    <property type="molecule type" value="Genomic_DNA"/>
</dbReference>
<evidence type="ECO:0000256" key="10">
    <source>
        <dbReference type="ARBA" id="ARBA00023136"/>
    </source>
</evidence>
<keyword evidence="12" id="KW-0961">Cell wall biogenesis/degradation</keyword>
<evidence type="ECO:0000256" key="6">
    <source>
        <dbReference type="ARBA" id="ARBA00022679"/>
    </source>
</evidence>
<reference evidence="19 20" key="1">
    <citation type="submission" date="2018-01" db="EMBL/GenBank/DDBJ databases">
        <title>Metagenomic assembled genomes from two thermal pools in the Uzon Caldera, Kamchatka, Russia.</title>
        <authorList>
            <person name="Wilkins L."/>
            <person name="Ettinger C."/>
        </authorList>
    </citation>
    <scope>NUCLEOTIDE SEQUENCE [LARGE SCALE GENOMIC DNA]</scope>
    <source>
        <strain evidence="19">ZAV-02</strain>
    </source>
</reference>
<name>A0A2J6WRV6_9CHLR</name>
<keyword evidence="8" id="KW-0133">Cell shape</keyword>
<organism evidence="19 20">
    <name type="scientific">Chloroflexus aggregans</name>
    <dbReference type="NCBI Taxonomy" id="152260"/>
    <lineage>
        <taxon>Bacteria</taxon>
        <taxon>Bacillati</taxon>
        <taxon>Chloroflexota</taxon>
        <taxon>Chloroflexia</taxon>
        <taxon>Chloroflexales</taxon>
        <taxon>Chloroflexineae</taxon>
        <taxon>Chloroflexaceae</taxon>
        <taxon>Chloroflexus</taxon>
    </lineage>
</organism>
<evidence type="ECO:0000256" key="4">
    <source>
        <dbReference type="ARBA" id="ARBA00022670"/>
    </source>
</evidence>
<evidence type="ECO:0000256" key="3">
    <source>
        <dbReference type="ARBA" id="ARBA00022645"/>
    </source>
</evidence>
<keyword evidence="5" id="KW-0328">Glycosyltransferase</keyword>
<evidence type="ECO:0000256" key="2">
    <source>
        <dbReference type="ARBA" id="ARBA00022475"/>
    </source>
</evidence>
<keyword evidence="9" id="KW-0573">Peptidoglycan synthesis</keyword>
<dbReference type="GO" id="GO:0005886">
    <property type="term" value="C:plasma membrane"/>
    <property type="evidence" value="ECO:0007669"/>
    <property type="project" value="UniProtKB-SubCell"/>
</dbReference>
<evidence type="ECO:0000256" key="14">
    <source>
        <dbReference type="ARBA" id="ARBA00049902"/>
    </source>
</evidence>
<feature type="non-terminal residue" evidence="19">
    <location>
        <position position="594"/>
    </location>
</feature>
<keyword evidence="7" id="KW-0378">Hydrolase</keyword>
<dbReference type="PANTHER" id="PTHR32282:SF11">
    <property type="entry name" value="PENICILLIN-BINDING PROTEIN 1B"/>
    <property type="match status" value="1"/>
</dbReference>
<dbReference type="PANTHER" id="PTHR32282">
    <property type="entry name" value="BINDING PROTEIN TRANSPEPTIDASE, PUTATIVE-RELATED"/>
    <property type="match status" value="1"/>
</dbReference>
<feature type="domain" description="Penicillin-binding protein transpeptidase" evidence="17">
    <location>
        <begin position="394"/>
        <end position="582"/>
    </location>
</feature>
<dbReference type="GO" id="GO:0009002">
    <property type="term" value="F:serine-type D-Ala-D-Ala carboxypeptidase activity"/>
    <property type="evidence" value="ECO:0007669"/>
    <property type="project" value="UniProtKB-EC"/>
</dbReference>
<dbReference type="Proteomes" id="UP000243376">
    <property type="component" value="Unassembled WGS sequence"/>
</dbReference>
<keyword evidence="11" id="KW-0511">Multifunctional enzyme</keyword>
<feature type="transmembrane region" description="Helical" evidence="16">
    <location>
        <begin position="39"/>
        <end position="63"/>
    </location>
</feature>
<dbReference type="AlphaFoldDB" id="A0A2J6WRV6"/>
<feature type="compositionally biased region" description="Basic residues" evidence="15">
    <location>
        <begin position="1"/>
        <end position="22"/>
    </location>
</feature>
<dbReference type="SUPFAM" id="SSF53955">
    <property type="entry name" value="Lysozyme-like"/>
    <property type="match status" value="1"/>
</dbReference>
<dbReference type="Gene3D" id="3.40.710.10">
    <property type="entry name" value="DD-peptidase/beta-lactamase superfamily"/>
    <property type="match status" value="1"/>
</dbReference>
<comment type="caution">
    <text evidence="19">The sequence shown here is derived from an EMBL/GenBank/DDBJ whole genome shotgun (WGS) entry which is preliminary data.</text>
</comment>
<dbReference type="InterPro" id="IPR036950">
    <property type="entry name" value="PBP_transglycosylase"/>
</dbReference>
<evidence type="ECO:0000256" key="13">
    <source>
        <dbReference type="ARBA" id="ARBA00034000"/>
    </source>
</evidence>
<keyword evidence="2" id="KW-1003">Cell membrane</keyword>
<gene>
    <name evidence="19" type="ORF">C0184_16540</name>
</gene>
<keyword evidence="3" id="KW-0121">Carboxypeptidase</keyword>
<evidence type="ECO:0000256" key="12">
    <source>
        <dbReference type="ARBA" id="ARBA00023316"/>
    </source>
</evidence>
<keyword evidence="10 16" id="KW-0472">Membrane</keyword>
<dbReference type="InterPro" id="IPR050396">
    <property type="entry name" value="Glycosyltr_51/Transpeptidase"/>
</dbReference>
<dbReference type="GO" id="GO:0008658">
    <property type="term" value="F:penicillin binding"/>
    <property type="evidence" value="ECO:0007669"/>
    <property type="project" value="InterPro"/>
</dbReference>
<dbReference type="InterPro" id="IPR012338">
    <property type="entry name" value="Beta-lactam/transpept-like"/>
</dbReference>
<evidence type="ECO:0000256" key="8">
    <source>
        <dbReference type="ARBA" id="ARBA00022960"/>
    </source>
</evidence>
<proteinExistence type="predicted"/>
<accession>A0A2J6WRV6</accession>
<sequence length="594" mass="66064">MIRSRRLSSYHRNGRNGRRHIPPRLVRGRPTPRLPLGRWLMNALLAVFGLIAVVLIALTGFAYNAYIQVAESLRPRLALLDNRALFENSRMFDRNGELLYEFFDTGKRTKVSIDEISPLLIQATIAIEDKTFYTNPGIDLAGIIRTLVDSLRLGEEVGGASTITQQVIKNSVLTPEERLPERRYERKLKEIILAQELDRIYTKDQILELYLNENFYGNLAYGIQAASEVYFGVSAAELDLNQASLLAGLPQLPSVYNPINYLERDEQGGYLPPVFVDDDWLDPNARLPSGTPLPRIRQAAVLRRMVEDGYITETQARRALATPLRFAPQEAPLNAPHFVFYVRDLLLQRYGPQIVYGGGLRITTTLDLQLQRMAQATAFERIAELESRNIHNAAVVIMQPNTGQILAMVGSIDYNAVKPTKTPGESGNVLDGQVNVATRERQPGSALKPFTYLAAMEQGMTPETVLWDVPTEFPTGTGDWYAPQNYNGQWNGPVRIRTALANSLNMPAVKALKFAGIDYTIRLLERVGIRTGLKRGAGFYGLSLTLGGGEVSPLELTTAYNTLASGGRYFPPVAILEITDSQGRTLERFSPPAG</sequence>
<evidence type="ECO:0000259" key="17">
    <source>
        <dbReference type="Pfam" id="PF00905"/>
    </source>
</evidence>
<dbReference type="SUPFAM" id="SSF56601">
    <property type="entry name" value="beta-lactamase/transpeptidase-like"/>
    <property type="match status" value="1"/>
</dbReference>
<feature type="domain" description="Glycosyl transferase family 51" evidence="18">
    <location>
        <begin position="96"/>
        <end position="264"/>
    </location>
</feature>
<evidence type="ECO:0000256" key="15">
    <source>
        <dbReference type="SAM" id="MobiDB-lite"/>
    </source>
</evidence>
<dbReference type="GO" id="GO:0006508">
    <property type="term" value="P:proteolysis"/>
    <property type="evidence" value="ECO:0007669"/>
    <property type="project" value="UniProtKB-KW"/>
</dbReference>
<feature type="region of interest" description="Disordered" evidence="15">
    <location>
        <begin position="1"/>
        <end position="23"/>
    </location>
</feature>
<evidence type="ECO:0000256" key="5">
    <source>
        <dbReference type="ARBA" id="ARBA00022676"/>
    </source>
</evidence>
<comment type="catalytic activity">
    <reaction evidence="13">
        <text>Preferential cleavage: (Ac)2-L-Lys-D-Ala-|-D-Ala. Also transpeptidation of peptidyl-alanyl moieties that are N-acyl substituents of D-alanine.</text>
        <dbReference type="EC" id="3.4.16.4"/>
    </reaction>
</comment>
<protein>
    <submittedName>
        <fullName evidence="19">Glycosyl transferase</fullName>
    </submittedName>
</protein>
<dbReference type="Pfam" id="PF00912">
    <property type="entry name" value="Transgly"/>
    <property type="match status" value="1"/>
</dbReference>
<dbReference type="GO" id="GO:0030288">
    <property type="term" value="C:outer membrane-bounded periplasmic space"/>
    <property type="evidence" value="ECO:0007669"/>
    <property type="project" value="TreeGrafter"/>
</dbReference>
<dbReference type="Gene3D" id="1.10.3810.10">
    <property type="entry name" value="Biosynthetic peptidoglycan transglycosylase-like"/>
    <property type="match status" value="1"/>
</dbReference>
<keyword evidence="16" id="KW-1133">Transmembrane helix</keyword>
<dbReference type="GO" id="GO:0071555">
    <property type="term" value="P:cell wall organization"/>
    <property type="evidence" value="ECO:0007669"/>
    <property type="project" value="UniProtKB-KW"/>
</dbReference>
<evidence type="ECO:0000313" key="19">
    <source>
        <dbReference type="EMBL" id="PMP73119.1"/>
    </source>
</evidence>
<evidence type="ECO:0000256" key="16">
    <source>
        <dbReference type="SAM" id="Phobius"/>
    </source>
</evidence>
<evidence type="ECO:0000256" key="9">
    <source>
        <dbReference type="ARBA" id="ARBA00022984"/>
    </source>
</evidence>
<keyword evidence="4" id="KW-0645">Protease</keyword>
<evidence type="ECO:0000256" key="1">
    <source>
        <dbReference type="ARBA" id="ARBA00004236"/>
    </source>
</evidence>
<dbReference type="Pfam" id="PF00905">
    <property type="entry name" value="Transpeptidase"/>
    <property type="match status" value="1"/>
</dbReference>
<evidence type="ECO:0000259" key="18">
    <source>
        <dbReference type="Pfam" id="PF00912"/>
    </source>
</evidence>
<dbReference type="InterPro" id="IPR023346">
    <property type="entry name" value="Lysozyme-like_dom_sf"/>
</dbReference>
<keyword evidence="16" id="KW-0812">Transmembrane</keyword>